<dbReference type="InterPro" id="IPR016130">
    <property type="entry name" value="Tyr_Pase_AS"/>
</dbReference>
<feature type="region of interest" description="Disordered" evidence="9">
    <location>
        <begin position="1015"/>
        <end position="1046"/>
    </location>
</feature>
<dbReference type="InterPro" id="IPR011993">
    <property type="entry name" value="PH-like_dom_sf"/>
</dbReference>
<dbReference type="PROSITE" id="PS50054">
    <property type="entry name" value="TYR_PHOSPHATASE_DUAL"/>
    <property type="match status" value="1"/>
</dbReference>
<evidence type="ECO:0000256" key="8">
    <source>
        <dbReference type="PIRSR" id="PIRSR630564-2"/>
    </source>
</evidence>
<feature type="region of interest" description="Disordered" evidence="9">
    <location>
        <begin position="580"/>
        <end position="607"/>
    </location>
</feature>
<evidence type="ECO:0000256" key="9">
    <source>
        <dbReference type="SAM" id="MobiDB-lite"/>
    </source>
</evidence>
<dbReference type="SUPFAM" id="SSF50729">
    <property type="entry name" value="PH domain-like"/>
    <property type="match status" value="1"/>
</dbReference>
<evidence type="ECO:0000259" key="12">
    <source>
        <dbReference type="PROSITE" id="PS51339"/>
    </source>
</evidence>
<evidence type="ECO:0000313" key="13">
    <source>
        <dbReference type="EMBL" id="KAK5954230.1"/>
    </source>
</evidence>
<feature type="domain" description="Myotubularin phosphatase" evidence="12">
    <location>
        <begin position="900"/>
        <end position="1451"/>
    </location>
</feature>
<dbReference type="SUPFAM" id="SSF52799">
    <property type="entry name" value="(Phosphotyrosine protein) phosphatases II"/>
    <property type="match status" value="2"/>
</dbReference>
<feature type="binding site" evidence="8">
    <location>
        <begin position="1195"/>
        <end position="1201"/>
    </location>
    <ligand>
        <name>substrate</name>
    </ligand>
</feature>
<feature type="domain" description="Tyrosine-protein phosphatase" evidence="10">
    <location>
        <begin position="374"/>
        <end position="575"/>
    </location>
</feature>
<feature type="region of interest" description="Disordered" evidence="9">
    <location>
        <begin position="641"/>
        <end position="685"/>
    </location>
</feature>
<keyword evidence="5" id="KW-0378">Hydrolase</keyword>
<dbReference type="GO" id="GO:0004438">
    <property type="term" value="F:phosphatidylinositol-3-phosphate phosphatase activity"/>
    <property type="evidence" value="ECO:0007669"/>
    <property type="project" value="TreeGrafter"/>
</dbReference>
<feature type="compositionally biased region" description="Low complexity" evidence="9">
    <location>
        <begin position="145"/>
        <end position="178"/>
    </location>
</feature>
<dbReference type="GO" id="GO:0005737">
    <property type="term" value="C:cytoplasm"/>
    <property type="evidence" value="ECO:0007669"/>
    <property type="project" value="UniProtKB-SubCell"/>
</dbReference>
<dbReference type="CDD" id="cd14521">
    <property type="entry name" value="DSP_fungal_SDP1-like"/>
    <property type="match status" value="1"/>
</dbReference>
<feature type="region of interest" description="Disordered" evidence="9">
    <location>
        <begin position="141"/>
        <end position="347"/>
    </location>
</feature>
<dbReference type="InterPro" id="IPR000387">
    <property type="entry name" value="Tyr_Pase_dom"/>
</dbReference>
<keyword evidence="4" id="KW-0963">Cytoplasm</keyword>
<feature type="region of interest" description="Disordered" evidence="9">
    <location>
        <begin position="1533"/>
        <end position="1574"/>
    </location>
</feature>
<dbReference type="InterPro" id="IPR010569">
    <property type="entry name" value="Myotubularin-like_Pase_dom"/>
</dbReference>
<dbReference type="EMBL" id="JAKLMC020000009">
    <property type="protein sequence ID" value="KAK5954230.1"/>
    <property type="molecule type" value="Genomic_DNA"/>
</dbReference>
<evidence type="ECO:0000256" key="4">
    <source>
        <dbReference type="ARBA" id="ARBA00022490"/>
    </source>
</evidence>
<dbReference type="GO" id="GO:0012505">
    <property type="term" value="C:endomembrane system"/>
    <property type="evidence" value="ECO:0007669"/>
    <property type="project" value="UniProtKB-SubCell"/>
</dbReference>
<feature type="compositionally biased region" description="Polar residues" evidence="9">
    <location>
        <begin position="266"/>
        <end position="280"/>
    </location>
</feature>
<proteinExistence type="inferred from homology"/>
<accession>A0AAN8I9E6</accession>
<comment type="similarity">
    <text evidence="3">Belongs to the protein-tyrosine phosphatase family. Non-receptor class myotubularin subfamily.</text>
</comment>
<dbReference type="PANTHER" id="PTHR10807:SF128">
    <property type="entry name" value="PHOSPHATIDYLINOSITOL-3,5-BISPHOSPHATE 3-PHOSPHATASE"/>
    <property type="match status" value="1"/>
</dbReference>
<dbReference type="SMART" id="SM00195">
    <property type="entry name" value="DSPc"/>
    <property type="match status" value="1"/>
</dbReference>
<evidence type="ECO:0000256" key="1">
    <source>
        <dbReference type="ARBA" id="ARBA00004184"/>
    </source>
</evidence>
<evidence type="ECO:0000256" key="7">
    <source>
        <dbReference type="PIRSR" id="PIRSR630564-1"/>
    </source>
</evidence>
<evidence type="ECO:0000256" key="2">
    <source>
        <dbReference type="ARBA" id="ARBA00004496"/>
    </source>
</evidence>
<dbReference type="GO" id="GO:0046856">
    <property type="term" value="P:phosphatidylinositol dephosphorylation"/>
    <property type="evidence" value="ECO:0007669"/>
    <property type="project" value="TreeGrafter"/>
</dbReference>
<name>A0AAN8I9E6_9EURO</name>
<feature type="compositionally biased region" description="Low complexity" evidence="9">
    <location>
        <begin position="335"/>
        <end position="347"/>
    </location>
</feature>
<feature type="binding site" evidence="8">
    <location>
        <begin position="1131"/>
        <end position="1132"/>
    </location>
    <ligand>
        <name>substrate</name>
    </ligand>
</feature>
<dbReference type="Pfam" id="PF00782">
    <property type="entry name" value="DSPc"/>
    <property type="match status" value="1"/>
</dbReference>
<dbReference type="GO" id="GO:0004721">
    <property type="term" value="F:phosphoprotein phosphatase activity"/>
    <property type="evidence" value="ECO:0007669"/>
    <property type="project" value="UniProtKB-KW"/>
</dbReference>
<sequence length="1751" mass="195200">MSQTIARYANISPSKRSFEYTTYHFNPNWVQYSSAHYAVTADGVCPHQHPPQPYSLSKRRSSFTRLNTMLAESSTIMSGSFPSFMSVYDGSEESGLYRPCDLDEHSKIDQNGFLVTTQTVSTQPPQLHSKPYDHRGSVTSLFTQSESTESSPTTTNSTFDSPLISDASSSPESATSLAPPTPFPTTTMKEGQSASALHENKQSTANMQESQTMHDATKNVKKLTLDMDLPTIRRPATTSSLDDPHALSAPTSPLKEPMKSARKKPTNLSIRTPSYNQVTFPRTAGNVPPTPNSRPVLHQLQSSPSLPSLASPRGPPAGGMFLPLPSLNTQHAKQNSSSSNGSSFLANSMPDLREESEYQLPLSQEAPERGYTEGPICIYDCGVYLYLEPTAEEAKQFDTIINVAKEVRNPLKSQKPGEDTVMSVWRTDQKQNRRSVTEPQTAVSEFSFKSAWEWPQPESTITPTATTPTQSSFAPQSKQPEYIHVRWDHNSEILEDLYPLCKIIDERVAEGKKVLVHCQLGVSRSASLIIAYGLFKDYHSNFHSMYAAVKERSRWVGPNMSLIYQLTDFKNKLNRGDFANNTKQPRPDWFVPTPSESPATAPMESTPAVTSSPAAEAIEGALNADTRAEARDTRVRLNKALPPVPRFPKSEIVAQPSPPVMPTMPPPPPPPQKASSTVKRAASRPLPFRERNSDMTIPVHRPRQRPGIVTAQSSTMMDLAMKDVPSTPSLFSPRATEFMANPFNIRGAGDLETPGNRQSKEIPASFMQVDDVTLSRRGEHAKGTLHLTPHHLIFVHSPPPKPANSDPNAPPPRPRETWITYPIISFCTLRPTPTASRQPSSIRLRCRDFNFVCFYFSSPLQARDVFDSIKAWTCKLGKIERLYAFTYRPQGPEANVVPSGWSVYDPMREWRRQGIDDSSNNRNLNWRISTINKDYQFSPTYPALLAVPSGISDNTLNYAGRYRSRARIPVLSYLHPVNNCGITRCSQPMVGVRQNRSIQDEKLMAAIFATTRNERPLEGVGGGVGSPAPEREESGSSKDGGGNLANMAGDLQPTDTEAIEDAVIAKMRGDGEEDVEEGEQKRPIVYGAQQKNMIVDARPTINAIAMQAAGMGSENMDNYKFATKVYLGIDNIHVMRDSLNKVIEALKDSDLTPLGPNREQLAKSNWLKHIANMLDGVSLIARQVALQHSHVLIHCSDGWDRTSQLSALSQLCLDPYYRTLEGFIVLVEKDWLSFGHRFYYRSGFLSSEKWFQIENERVSGRVEEQDSDRKQTGDALAGAQKTFENAFLSAKGFFTKHNNDSRESINVDSDAEIGPEGEALSAKKAALKKAEQEKNVTKVKETAPIFHQFLDATYQLMYQHPSRFEFNDRFLKRLLYHLYSCQYGTFLFDNEKDRKEAHIDERTTSVWNYFLSRKKDFINPNYDPEVDDNVRGKERLIFPRTHETRWWATGFGRADEEMNAPHRPLQAYAEANGEESEVSSTHDSTSYPQSVPISRVRTPVVTGVETDKAAVGVGSPPEARQEGYDAIVQAVQEEKKQEQPPLNEIKTAESQPEDQTEMPDVPEVQGQEPDSAQAQQIVHEQALKELPDGLDPLGIGDVKDHVPVTKKVMERRKEQLEALMHQHVLPGQFELAGRSGVPAMHAALLQNGNVVFLDKLENYTEVKLSNGQYAYSTIYNPYNHELQSLSVASNAFCCAGAFLADGTLMTMGGNGPLTWLDDSIADGFDALRYLPNQDKRTSWVEYPGVKMSSKR</sequence>
<protein>
    <submittedName>
        <fullName evidence="13">Phosphatidylinositol-3-phosphatase ymr1</fullName>
    </submittedName>
</protein>
<feature type="compositionally biased region" description="Low complexity" evidence="9">
    <location>
        <begin position="302"/>
        <end position="312"/>
    </location>
</feature>
<dbReference type="Pfam" id="PF21098">
    <property type="entry name" value="PH-GRAM_MTMR6-like"/>
    <property type="match status" value="1"/>
</dbReference>
<evidence type="ECO:0000313" key="14">
    <source>
        <dbReference type="Proteomes" id="UP001316803"/>
    </source>
</evidence>
<dbReference type="InterPro" id="IPR029021">
    <property type="entry name" value="Prot-tyrosine_phosphatase-like"/>
</dbReference>
<dbReference type="PROSITE" id="PS51339">
    <property type="entry name" value="PPASE_MYOTUBULARIN"/>
    <property type="match status" value="1"/>
</dbReference>
<dbReference type="PROSITE" id="PS00383">
    <property type="entry name" value="TYR_PHOSPHATASE_1"/>
    <property type="match status" value="2"/>
</dbReference>
<dbReference type="InterPro" id="IPR048994">
    <property type="entry name" value="PH-GRAM_MTMR6-9"/>
</dbReference>
<dbReference type="PROSITE" id="PS50056">
    <property type="entry name" value="TYR_PHOSPHATASE_2"/>
    <property type="match status" value="1"/>
</dbReference>
<feature type="compositionally biased region" description="Polar residues" evidence="9">
    <location>
        <begin position="184"/>
        <end position="195"/>
    </location>
</feature>
<evidence type="ECO:0000259" key="11">
    <source>
        <dbReference type="PROSITE" id="PS50056"/>
    </source>
</evidence>
<organism evidence="13 14">
    <name type="scientific">Knufia fluminis</name>
    <dbReference type="NCBI Taxonomy" id="191047"/>
    <lineage>
        <taxon>Eukaryota</taxon>
        <taxon>Fungi</taxon>
        <taxon>Dikarya</taxon>
        <taxon>Ascomycota</taxon>
        <taxon>Pezizomycotina</taxon>
        <taxon>Eurotiomycetes</taxon>
        <taxon>Chaetothyriomycetidae</taxon>
        <taxon>Chaetothyriales</taxon>
        <taxon>Trichomeriaceae</taxon>
        <taxon>Knufia</taxon>
    </lineage>
</organism>
<dbReference type="Proteomes" id="UP001316803">
    <property type="component" value="Unassembled WGS sequence"/>
</dbReference>
<dbReference type="InterPro" id="IPR020422">
    <property type="entry name" value="TYR_PHOSPHATASE_DUAL_dom"/>
</dbReference>
<feature type="active site" description="Phosphocysteine intermediate" evidence="7">
    <location>
        <position position="1195"/>
    </location>
</feature>
<dbReference type="InterPro" id="IPR037293">
    <property type="entry name" value="Gal_Oxidase_central_sf"/>
</dbReference>
<dbReference type="PANTHER" id="PTHR10807">
    <property type="entry name" value="MYOTUBULARIN-RELATED"/>
    <property type="match status" value="1"/>
</dbReference>
<keyword evidence="14" id="KW-1185">Reference proteome</keyword>
<dbReference type="Gene3D" id="2.30.29.30">
    <property type="entry name" value="Pleckstrin-homology domain (PH domain)/Phosphotyrosine-binding domain (PTB)"/>
    <property type="match status" value="1"/>
</dbReference>
<dbReference type="Pfam" id="PF06602">
    <property type="entry name" value="Myotub-related"/>
    <property type="match status" value="1"/>
</dbReference>
<comment type="subcellular location">
    <subcellularLocation>
        <location evidence="2">Cytoplasm</location>
    </subcellularLocation>
    <subcellularLocation>
        <location evidence="1">Endomembrane system</location>
        <topology evidence="1">Peripheral membrane protein</topology>
    </subcellularLocation>
</comment>
<keyword evidence="6" id="KW-0904">Protein phosphatase</keyword>
<feature type="compositionally biased region" description="Polar residues" evidence="9">
    <location>
        <begin position="1478"/>
        <end position="1491"/>
    </location>
</feature>
<dbReference type="GO" id="GO:0016020">
    <property type="term" value="C:membrane"/>
    <property type="evidence" value="ECO:0007669"/>
    <property type="project" value="TreeGrafter"/>
</dbReference>
<evidence type="ECO:0000256" key="3">
    <source>
        <dbReference type="ARBA" id="ARBA00007471"/>
    </source>
</evidence>
<feature type="region of interest" description="Disordered" evidence="9">
    <location>
        <begin position="1471"/>
        <end position="1491"/>
    </location>
</feature>
<feature type="compositionally biased region" description="Polar residues" evidence="9">
    <location>
        <begin position="202"/>
        <end position="214"/>
    </location>
</feature>
<evidence type="ECO:0000256" key="5">
    <source>
        <dbReference type="ARBA" id="ARBA00022801"/>
    </source>
</evidence>
<dbReference type="InterPro" id="IPR000340">
    <property type="entry name" value="Dual-sp_phosphatase_cat-dom"/>
</dbReference>
<feature type="compositionally biased region" description="Pro residues" evidence="9">
    <location>
        <begin position="656"/>
        <end position="672"/>
    </location>
</feature>
<comment type="caution">
    <text evidence="13">The sequence shown here is derived from an EMBL/GenBank/DDBJ whole genome shotgun (WGS) entry which is preliminary data.</text>
</comment>
<dbReference type="Gene3D" id="3.90.190.10">
    <property type="entry name" value="Protein tyrosine phosphatase superfamily"/>
    <property type="match status" value="1"/>
</dbReference>
<reference evidence="13 14" key="1">
    <citation type="submission" date="2022-12" db="EMBL/GenBank/DDBJ databases">
        <title>Genomic features and morphological characterization of a novel Knufia sp. strain isolated from spacecraft assembly facility.</title>
        <authorList>
            <person name="Teixeira M."/>
            <person name="Chander A.M."/>
            <person name="Stajich J.E."/>
            <person name="Venkateswaran K."/>
        </authorList>
    </citation>
    <scope>NUCLEOTIDE SEQUENCE [LARGE SCALE GENOMIC DNA]</scope>
    <source>
        <strain evidence="13 14">FJI-L2-BK-P2</strain>
    </source>
</reference>
<gene>
    <name evidence="13" type="primary">YMR1</name>
    <name evidence="13" type="ORF">OHC33_004803</name>
</gene>
<evidence type="ECO:0000256" key="6">
    <source>
        <dbReference type="ARBA" id="ARBA00022912"/>
    </source>
</evidence>
<dbReference type="Gene3D" id="2.130.10.80">
    <property type="entry name" value="Galactose oxidase/kelch, beta-propeller"/>
    <property type="match status" value="1"/>
</dbReference>
<dbReference type="InterPro" id="IPR030564">
    <property type="entry name" value="Myotubularin"/>
</dbReference>
<feature type="domain" description="Tyrosine specific protein phosphatases" evidence="11">
    <location>
        <begin position="495"/>
        <end position="552"/>
    </location>
</feature>
<evidence type="ECO:0000259" key="10">
    <source>
        <dbReference type="PROSITE" id="PS50054"/>
    </source>
</evidence>